<reference evidence="3" key="2">
    <citation type="submission" date="2025-09" db="UniProtKB">
        <authorList>
            <consortium name="Ensembl"/>
        </authorList>
    </citation>
    <scope>IDENTIFICATION</scope>
</reference>
<accession>A0A674J5X4</accession>
<dbReference type="Ensembl" id="ENSTMTT00000015903.1">
    <property type="protein sequence ID" value="ENSTMTP00000015352.1"/>
    <property type="gene ID" value="ENSTMTG00000011246.1"/>
</dbReference>
<dbReference type="SUPFAM" id="SSF53167">
    <property type="entry name" value="Purine and uridine phosphorylases"/>
    <property type="match status" value="1"/>
</dbReference>
<keyword evidence="2" id="KW-0808">Transferase</keyword>
<keyword evidence="4" id="KW-1185">Reference proteome</keyword>
<evidence type="ECO:0000313" key="4">
    <source>
        <dbReference type="Proteomes" id="UP000472274"/>
    </source>
</evidence>
<protein>
    <submittedName>
        <fullName evidence="3">Uncharacterized protein</fullName>
    </submittedName>
</protein>
<organism evidence="3 4">
    <name type="scientific">Terrapene triunguis</name>
    <name type="common">Three-toed box turtle</name>
    <dbReference type="NCBI Taxonomy" id="2587831"/>
    <lineage>
        <taxon>Eukaryota</taxon>
        <taxon>Metazoa</taxon>
        <taxon>Chordata</taxon>
        <taxon>Craniata</taxon>
        <taxon>Vertebrata</taxon>
        <taxon>Euteleostomi</taxon>
        <taxon>Archelosauria</taxon>
        <taxon>Testudinata</taxon>
        <taxon>Testudines</taxon>
        <taxon>Cryptodira</taxon>
        <taxon>Durocryptodira</taxon>
        <taxon>Testudinoidea</taxon>
        <taxon>Emydidae</taxon>
        <taxon>Terrapene</taxon>
    </lineage>
</organism>
<dbReference type="GO" id="GO:0009116">
    <property type="term" value="P:nucleoside metabolic process"/>
    <property type="evidence" value="ECO:0007669"/>
    <property type="project" value="InterPro"/>
</dbReference>
<dbReference type="Proteomes" id="UP000472274">
    <property type="component" value="Unplaced"/>
</dbReference>
<evidence type="ECO:0000313" key="3">
    <source>
        <dbReference type="Ensembl" id="ENSTMTP00000015352.1"/>
    </source>
</evidence>
<dbReference type="InterPro" id="IPR011268">
    <property type="entry name" value="Purine_phosphorylase"/>
</dbReference>
<name>A0A674J5X4_9SAUR</name>
<dbReference type="GO" id="GO:0005737">
    <property type="term" value="C:cytoplasm"/>
    <property type="evidence" value="ECO:0007669"/>
    <property type="project" value="TreeGrafter"/>
</dbReference>
<keyword evidence="1" id="KW-0328">Glycosyltransferase</keyword>
<sequence length="97" mass="10592">MVGGPNFESVAEARVRHMLGADAVGKEPPWGQILYCGLRVFGLSLTTNKVVKEYDSKESANPEGVLEVSRLWAVPLQTLVTELPLQPKAQDRSLPTC</sequence>
<reference evidence="3" key="1">
    <citation type="submission" date="2025-08" db="UniProtKB">
        <authorList>
            <consortium name="Ensembl"/>
        </authorList>
    </citation>
    <scope>IDENTIFICATION</scope>
</reference>
<evidence type="ECO:0000256" key="1">
    <source>
        <dbReference type="ARBA" id="ARBA00022676"/>
    </source>
</evidence>
<evidence type="ECO:0000256" key="2">
    <source>
        <dbReference type="ARBA" id="ARBA00022679"/>
    </source>
</evidence>
<dbReference type="PANTHER" id="PTHR11904">
    <property type="entry name" value="METHYLTHIOADENOSINE/PURINE NUCLEOSIDE PHOSPHORYLASE"/>
    <property type="match status" value="1"/>
</dbReference>
<dbReference type="PANTHER" id="PTHR11904:SF13">
    <property type="entry name" value="PURINE NUCLEOSIDE PHOSPHORYLASE"/>
    <property type="match status" value="1"/>
</dbReference>
<proteinExistence type="predicted"/>
<dbReference type="Gene3D" id="3.40.50.1580">
    <property type="entry name" value="Nucleoside phosphorylase domain"/>
    <property type="match status" value="1"/>
</dbReference>
<dbReference type="AlphaFoldDB" id="A0A674J5X4"/>
<dbReference type="InParanoid" id="A0A674J5X4"/>
<dbReference type="InterPro" id="IPR035994">
    <property type="entry name" value="Nucleoside_phosphorylase_sf"/>
</dbReference>
<dbReference type="GO" id="GO:0004731">
    <property type="term" value="F:purine-nucleoside phosphorylase activity"/>
    <property type="evidence" value="ECO:0007669"/>
    <property type="project" value="InterPro"/>
</dbReference>